<keyword evidence="11" id="KW-0269">Exonuclease</keyword>
<comment type="caution">
    <text evidence="23">The sequence shown here is derived from an EMBL/GenBank/DDBJ whole genome shotgun (WGS) entry which is preliminary data.</text>
</comment>
<dbReference type="GO" id="GO:0005524">
    <property type="term" value="F:ATP binding"/>
    <property type="evidence" value="ECO:0007669"/>
    <property type="project" value="UniProtKB-KW"/>
</dbReference>
<gene>
    <name evidence="23" type="primary">ligD</name>
    <name evidence="23" type="ORF">ParKJ_26820</name>
</gene>
<evidence type="ECO:0000256" key="18">
    <source>
        <dbReference type="ARBA" id="ARBA00023268"/>
    </source>
</evidence>
<feature type="compositionally biased region" description="Polar residues" evidence="21">
    <location>
        <begin position="223"/>
        <end position="239"/>
    </location>
</feature>
<dbReference type="Pfam" id="PF01068">
    <property type="entry name" value="DNA_ligase_A_M"/>
    <property type="match status" value="1"/>
</dbReference>
<dbReference type="Pfam" id="PF21686">
    <property type="entry name" value="LigD_Prim-Pol"/>
    <property type="match status" value="1"/>
</dbReference>
<dbReference type="GO" id="GO:0006310">
    <property type="term" value="P:DNA recombination"/>
    <property type="evidence" value="ECO:0007669"/>
    <property type="project" value="UniProtKB-KW"/>
</dbReference>
<name>A0AAP5UY98_9BURK</name>
<evidence type="ECO:0000256" key="4">
    <source>
        <dbReference type="ARBA" id="ARBA00022679"/>
    </source>
</evidence>
<keyword evidence="10" id="KW-0378">Hydrolase</keyword>
<accession>A0AAP5UY98</accession>
<comment type="cofactor">
    <cofactor evidence="1">
        <name>Mn(2+)</name>
        <dbReference type="ChEBI" id="CHEBI:29035"/>
    </cofactor>
</comment>
<feature type="region of interest" description="Disordered" evidence="21">
    <location>
        <begin position="190"/>
        <end position="239"/>
    </location>
</feature>
<dbReference type="Pfam" id="PF13298">
    <property type="entry name" value="LigD_N"/>
    <property type="match status" value="1"/>
</dbReference>
<evidence type="ECO:0000256" key="5">
    <source>
        <dbReference type="ARBA" id="ARBA00022695"/>
    </source>
</evidence>
<evidence type="ECO:0000256" key="15">
    <source>
        <dbReference type="ARBA" id="ARBA00023172"/>
    </source>
</evidence>
<dbReference type="GO" id="GO:0003910">
    <property type="term" value="F:DNA ligase (ATP) activity"/>
    <property type="evidence" value="ECO:0007669"/>
    <property type="project" value="UniProtKB-EC"/>
</dbReference>
<evidence type="ECO:0000256" key="3">
    <source>
        <dbReference type="ARBA" id="ARBA00022598"/>
    </source>
</evidence>
<keyword evidence="7" id="KW-0479">Metal-binding</keyword>
<keyword evidence="17" id="KW-0464">Manganese</keyword>
<keyword evidence="6" id="KW-0540">Nuclease</keyword>
<dbReference type="NCBIfam" id="TIGR02776">
    <property type="entry name" value="NHEJ_ligase_prk"/>
    <property type="match status" value="1"/>
</dbReference>
<dbReference type="EMBL" id="JANSLM010000011">
    <property type="protein sequence ID" value="MDT8841047.1"/>
    <property type="molecule type" value="Genomic_DNA"/>
</dbReference>
<keyword evidence="18" id="KW-0511">Multifunctional enzyme</keyword>
<feature type="compositionally biased region" description="Basic and acidic residues" evidence="21">
    <location>
        <begin position="577"/>
        <end position="594"/>
    </location>
</feature>
<dbReference type="NCBIfam" id="TIGR02778">
    <property type="entry name" value="ligD_pol"/>
    <property type="match status" value="1"/>
</dbReference>
<dbReference type="Gene3D" id="3.30.470.30">
    <property type="entry name" value="DNA ligase/mRNA capping enzyme"/>
    <property type="match status" value="1"/>
</dbReference>
<sequence length="909" mass="99987">MKDRLDLYNRKRRFDETPEPPGAAARKKGRGTAARASNEALAYVIQEHHARRLHYDFRLELNGTLLSWAVPKGPSLDPSVKRLAVHVEDHPVEYGSFEGEIPPGHYGAGTVIVWDRGTWEPNGGAAQAAKSYQAGKLKFHLHGEKLHGGWTLVRSHMRGSGDKEQWLLIKERDDEARSENEYDVVTALPGSVLNGSAPTGGRPGPGGRAKKTTTATKTATKTPSESANGNASASRKARTTQAIIASPSIEGAVKAALPATFKPQLATLVDTAPPGDEWAYEIKFDGYRVLARIDRKAKTRAVKVFTRAGNDWTAKFGEQVKAFEQLDIESGWLDGEAVVLDENGLPNFQALQNAFDSNRPQDIVIYLFDVPFLNGYDLRNVPLEQRRAILRAVVDKHDKDKHNGDKHDGGVLRFSNDFAFSADELLKSACDVALEGIIGKRRDSGYVSGRSSAWIKLKCRRRQEFVIGGYSEPSGSRAAFGALLLGIYDDAGKLRYAGRVGTGFDAALLASVKKALDAHETRHMPFASAPRERSRTPVHWVEPVLVCECNFAEWTSDGIVRQASFVSLRNDKPARQIIKEDPRQGADVQERTDAASETVPKKRTSKSKNAAGPAEVAGVRVSHPDRIIDKSTGARKIDLVHYYESVADWMLPHLHDRPVSLVRAPEDIGGELFFQKHSQKLSIPNVTQHPGLDPGHPPLITVDTLKALVGAAQMGTVEFHTWNALVSNIEKPDRMVFDLDPDASLGWERMIEAAQLTRSLLEELGLTSFCKTSGGKGFHVVVPLAKHAGWDDVKAFAQAVAQHMATTLPTHFSAKMGAQNRKGKIFVDYLRNNRGSSTVAAFSARARPGLGVSVPLAWDEVATTTSGDQWTVENVHERLKDLKRDPWEGYAKTRQRITAAMKKRLDEAQ</sequence>
<evidence type="ECO:0000256" key="10">
    <source>
        <dbReference type="ARBA" id="ARBA00022801"/>
    </source>
</evidence>
<evidence type="ECO:0000256" key="14">
    <source>
        <dbReference type="ARBA" id="ARBA00023125"/>
    </source>
</evidence>
<evidence type="ECO:0000256" key="21">
    <source>
        <dbReference type="SAM" id="MobiDB-lite"/>
    </source>
</evidence>
<dbReference type="Gene3D" id="3.90.920.10">
    <property type="entry name" value="DNA primase, PRIM domain"/>
    <property type="match status" value="1"/>
</dbReference>
<keyword evidence="15" id="KW-0233">DNA recombination</keyword>
<proteinExistence type="predicted"/>
<dbReference type="GO" id="GO:0006281">
    <property type="term" value="P:DNA repair"/>
    <property type="evidence" value="ECO:0007669"/>
    <property type="project" value="UniProtKB-KW"/>
</dbReference>
<dbReference type="NCBIfam" id="TIGR02779">
    <property type="entry name" value="NHEJ_ligase_lig"/>
    <property type="match status" value="1"/>
</dbReference>
<dbReference type="InterPro" id="IPR014146">
    <property type="entry name" value="LigD_ligase_dom"/>
</dbReference>
<evidence type="ECO:0000256" key="16">
    <source>
        <dbReference type="ARBA" id="ARBA00023204"/>
    </source>
</evidence>
<dbReference type="Pfam" id="PF04679">
    <property type="entry name" value="DNA_ligase_A_C"/>
    <property type="match status" value="1"/>
</dbReference>
<dbReference type="GO" id="GO:0003677">
    <property type="term" value="F:DNA binding"/>
    <property type="evidence" value="ECO:0007669"/>
    <property type="project" value="UniProtKB-KW"/>
</dbReference>
<dbReference type="NCBIfam" id="NF004628">
    <property type="entry name" value="PRK05972.1"/>
    <property type="match status" value="1"/>
</dbReference>
<keyword evidence="4" id="KW-0808">Transferase</keyword>
<dbReference type="InterPro" id="IPR014145">
    <property type="entry name" value="LigD_pol_dom"/>
</dbReference>
<dbReference type="PANTHER" id="PTHR42705:SF2">
    <property type="entry name" value="BIFUNCTIONAL NON-HOMOLOGOUS END JOINING PROTEIN LIGD"/>
    <property type="match status" value="1"/>
</dbReference>
<comment type="catalytic activity">
    <reaction evidence="20">
        <text>ATP + (deoxyribonucleotide)n-3'-hydroxyl + 5'-phospho-(deoxyribonucleotide)m = (deoxyribonucleotide)n+m + AMP + diphosphate.</text>
        <dbReference type="EC" id="6.5.1.1"/>
    </reaction>
</comment>
<evidence type="ECO:0000256" key="6">
    <source>
        <dbReference type="ARBA" id="ARBA00022722"/>
    </source>
</evidence>
<feature type="domain" description="ATP-dependent DNA ligase family profile" evidence="22">
    <location>
        <begin position="356"/>
        <end position="513"/>
    </location>
</feature>
<dbReference type="NCBIfam" id="TIGR02777">
    <property type="entry name" value="LigD_PE_dom"/>
    <property type="match status" value="1"/>
</dbReference>
<evidence type="ECO:0000256" key="19">
    <source>
        <dbReference type="ARBA" id="ARBA00029943"/>
    </source>
</evidence>
<evidence type="ECO:0000256" key="2">
    <source>
        <dbReference type="ARBA" id="ARBA00012727"/>
    </source>
</evidence>
<dbReference type="InterPro" id="IPR014144">
    <property type="entry name" value="LigD_PE_domain"/>
</dbReference>
<organism evidence="23 24">
    <name type="scientific">Paraburkholderia fungorum</name>
    <dbReference type="NCBI Taxonomy" id="134537"/>
    <lineage>
        <taxon>Bacteria</taxon>
        <taxon>Pseudomonadati</taxon>
        <taxon>Pseudomonadota</taxon>
        <taxon>Betaproteobacteria</taxon>
        <taxon>Burkholderiales</taxon>
        <taxon>Burkholderiaceae</taxon>
        <taxon>Paraburkholderia</taxon>
    </lineage>
</organism>
<reference evidence="23" key="1">
    <citation type="submission" date="2022-08" db="EMBL/GenBank/DDBJ databases">
        <authorList>
            <person name="Kim S.-J."/>
        </authorList>
    </citation>
    <scope>NUCLEOTIDE SEQUENCE</scope>
    <source>
        <strain evidence="23">KJ</strain>
    </source>
</reference>
<dbReference type="GO" id="GO:0004527">
    <property type="term" value="F:exonuclease activity"/>
    <property type="evidence" value="ECO:0007669"/>
    <property type="project" value="UniProtKB-KW"/>
</dbReference>
<dbReference type="InterPro" id="IPR033651">
    <property type="entry name" value="PaeLigD_Pol-like"/>
</dbReference>
<keyword evidence="13" id="KW-0239">DNA-directed DNA polymerase</keyword>
<evidence type="ECO:0000256" key="13">
    <source>
        <dbReference type="ARBA" id="ARBA00022932"/>
    </source>
</evidence>
<dbReference type="Gene3D" id="3.30.1490.70">
    <property type="match status" value="1"/>
</dbReference>
<evidence type="ECO:0000256" key="12">
    <source>
        <dbReference type="ARBA" id="ARBA00022840"/>
    </source>
</evidence>
<feature type="compositionally biased region" description="Basic and acidic residues" evidence="21">
    <location>
        <begin position="1"/>
        <end position="16"/>
    </location>
</feature>
<keyword evidence="14" id="KW-0238">DNA-binding</keyword>
<keyword evidence="5" id="KW-0548">Nucleotidyltransferase</keyword>
<dbReference type="InterPro" id="IPR052171">
    <property type="entry name" value="NHEJ_LigD"/>
</dbReference>
<dbReference type="InterPro" id="IPR012340">
    <property type="entry name" value="NA-bd_OB-fold"/>
</dbReference>
<dbReference type="CDD" id="cd07971">
    <property type="entry name" value="OBF_DNA_ligase_LigD"/>
    <property type="match status" value="1"/>
</dbReference>
<dbReference type="CDD" id="cd07906">
    <property type="entry name" value="Adenylation_DNA_ligase_LigD_LigC"/>
    <property type="match status" value="1"/>
</dbReference>
<evidence type="ECO:0000256" key="8">
    <source>
        <dbReference type="ARBA" id="ARBA00022741"/>
    </source>
</evidence>
<evidence type="ECO:0000256" key="1">
    <source>
        <dbReference type="ARBA" id="ARBA00001936"/>
    </source>
</evidence>
<feature type="compositionally biased region" description="Low complexity" evidence="21">
    <location>
        <begin position="212"/>
        <end position="222"/>
    </location>
</feature>
<dbReference type="SUPFAM" id="SSF56091">
    <property type="entry name" value="DNA ligase/mRNA capping enzyme, catalytic domain"/>
    <property type="match status" value="1"/>
</dbReference>
<evidence type="ECO:0000313" key="23">
    <source>
        <dbReference type="EMBL" id="MDT8841047.1"/>
    </source>
</evidence>
<dbReference type="PROSITE" id="PS50160">
    <property type="entry name" value="DNA_LIGASE_A3"/>
    <property type="match status" value="1"/>
</dbReference>
<dbReference type="InterPro" id="IPR012309">
    <property type="entry name" value="DNA_ligase_ATP-dep_C"/>
</dbReference>
<evidence type="ECO:0000313" key="24">
    <source>
        <dbReference type="Proteomes" id="UP001246473"/>
    </source>
</evidence>
<evidence type="ECO:0000256" key="17">
    <source>
        <dbReference type="ARBA" id="ARBA00023211"/>
    </source>
</evidence>
<evidence type="ECO:0000256" key="7">
    <source>
        <dbReference type="ARBA" id="ARBA00022723"/>
    </source>
</evidence>
<dbReference type="InterPro" id="IPR014143">
    <property type="entry name" value="NHEJ_ligase_prk"/>
</dbReference>
<dbReference type="SUPFAM" id="SSF50249">
    <property type="entry name" value="Nucleic acid-binding proteins"/>
    <property type="match status" value="1"/>
</dbReference>
<keyword evidence="16" id="KW-0234">DNA repair</keyword>
<dbReference type="InterPro" id="IPR012310">
    <property type="entry name" value="DNA_ligase_ATP-dep_cent"/>
</dbReference>
<keyword evidence="9" id="KW-0227">DNA damage</keyword>
<keyword evidence="8" id="KW-0547">Nucleotide-binding</keyword>
<keyword evidence="12" id="KW-0067">ATP-binding</keyword>
<evidence type="ECO:0000256" key="20">
    <source>
        <dbReference type="ARBA" id="ARBA00034003"/>
    </source>
</evidence>
<dbReference type="CDD" id="cd04862">
    <property type="entry name" value="PaeLigD_Pol_like"/>
    <property type="match status" value="1"/>
</dbReference>
<dbReference type="EC" id="6.5.1.1" evidence="2"/>
<dbReference type="RefSeq" id="WP_106353197.1">
    <property type="nucleotide sequence ID" value="NZ_JANSLM010000011.1"/>
</dbReference>
<dbReference type="AlphaFoldDB" id="A0AAP5UY98"/>
<keyword evidence="3 23" id="KW-0436">Ligase</keyword>
<dbReference type="SUPFAM" id="SSF56747">
    <property type="entry name" value="Prim-pol domain"/>
    <property type="match status" value="1"/>
</dbReference>
<evidence type="ECO:0000259" key="22">
    <source>
        <dbReference type="PROSITE" id="PS50160"/>
    </source>
</evidence>
<evidence type="ECO:0000256" key="9">
    <source>
        <dbReference type="ARBA" id="ARBA00022763"/>
    </source>
</evidence>
<protein>
    <recommendedName>
        <fullName evidence="2">DNA ligase (ATP)</fullName>
        <ecNumber evidence="2">6.5.1.1</ecNumber>
    </recommendedName>
    <alternativeName>
        <fullName evidence="19">NHEJ DNA polymerase</fullName>
    </alternativeName>
</protein>
<dbReference type="GO" id="GO:0046872">
    <property type="term" value="F:metal ion binding"/>
    <property type="evidence" value="ECO:0007669"/>
    <property type="project" value="UniProtKB-KW"/>
</dbReference>
<dbReference type="Gene3D" id="2.40.50.140">
    <property type="entry name" value="Nucleic acid-binding proteins"/>
    <property type="match status" value="1"/>
</dbReference>
<dbReference type="PANTHER" id="PTHR42705">
    <property type="entry name" value="BIFUNCTIONAL NON-HOMOLOGOUS END JOINING PROTEIN LIGD"/>
    <property type="match status" value="1"/>
</dbReference>
<evidence type="ECO:0000256" key="11">
    <source>
        <dbReference type="ARBA" id="ARBA00022839"/>
    </source>
</evidence>
<feature type="region of interest" description="Disordered" evidence="21">
    <location>
        <begin position="1"/>
        <end position="33"/>
    </location>
</feature>
<dbReference type="GO" id="GO:0003887">
    <property type="term" value="F:DNA-directed DNA polymerase activity"/>
    <property type="evidence" value="ECO:0007669"/>
    <property type="project" value="UniProtKB-KW"/>
</dbReference>
<dbReference type="Proteomes" id="UP001246473">
    <property type="component" value="Unassembled WGS sequence"/>
</dbReference>
<feature type="region of interest" description="Disordered" evidence="21">
    <location>
        <begin position="577"/>
        <end position="618"/>
    </location>
</feature>